<organism evidence="1 2">
    <name type="scientific">Amycolatopsis rubida</name>
    <dbReference type="NCBI Taxonomy" id="112413"/>
    <lineage>
        <taxon>Bacteria</taxon>
        <taxon>Bacillati</taxon>
        <taxon>Actinomycetota</taxon>
        <taxon>Actinomycetes</taxon>
        <taxon>Pseudonocardiales</taxon>
        <taxon>Pseudonocardiaceae</taxon>
        <taxon>Amycolatopsis</taxon>
    </lineage>
</organism>
<evidence type="ECO:0000313" key="1">
    <source>
        <dbReference type="EMBL" id="NEC56705.1"/>
    </source>
</evidence>
<dbReference type="EMBL" id="JAAGNC010000075">
    <property type="protein sequence ID" value="NEC56705.1"/>
    <property type="molecule type" value="Genomic_DNA"/>
</dbReference>
<reference evidence="1 2" key="1">
    <citation type="submission" date="2020-01" db="EMBL/GenBank/DDBJ databases">
        <title>Insect and environment-associated Actinomycetes.</title>
        <authorList>
            <person name="Currrie C."/>
            <person name="Chevrette M."/>
            <person name="Carlson C."/>
            <person name="Stubbendieck R."/>
            <person name="Wendt-Pienkowski E."/>
        </authorList>
    </citation>
    <scope>NUCLEOTIDE SEQUENCE [LARGE SCALE GENOMIC DNA]</scope>
    <source>
        <strain evidence="1 2">SID8386</strain>
    </source>
</reference>
<dbReference type="Proteomes" id="UP000470404">
    <property type="component" value="Unassembled WGS sequence"/>
</dbReference>
<sequence length="248" mass="26371">MYGRRELWSIEADAATLMGQLVWDASQRRDAATSQGYFEQAIRAAREGGDIAAEAHATLRSSYLHLYGVGPCADAGLALAQRAATLARPVSAGLCGLALLHAAEANAIRNQRRACESALEEARLRLSHAGEGSEYLSEAKIDRMAGSCYVFLGLDQAEEHLVEAAGALTSQGKSQAIVFGNLVLARVRRGEVEGAVDALNQAIDRLEATRGGGGITLAFSAGRELRPWRRHPSVAAAGERLFALMAGR</sequence>
<gene>
    <name evidence="1" type="ORF">G3I59_14210</name>
</gene>
<accession>A0ABX0BQL6</accession>
<dbReference type="RefSeq" id="WP_095213972.1">
    <property type="nucleotide sequence ID" value="NZ_JAAGNC010000075.1"/>
</dbReference>
<protein>
    <submittedName>
        <fullName evidence="1">Transcriptional regulator</fullName>
    </submittedName>
</protein>
<evidence type="ECO:0000313" key="2">
    <source>
        <dbReference type="Proteomes" id="UP000470404"/>
    </source>
</evidence>
<comment type="caution">
    <text evidence="1">The sequence shown here is derived from an EMBL/GenBank/DDBJ whole genome shotgun (WGS) entry which is preliminary data.</text>
</comment>
<proteinExistence type="predicted"/>
<name>A0ABX0BQL6_9PSEU</name>
<keyword evidence="2" id="KW-1185">Reference proteome</keyword>